<evidence type="ECO:0000256" key="6">
    <source>
        <dbReference type="ARBA" id="ARBA00022927"/>
    </source>
</evidence>
<dbReference type="PANTHER" id="PTHR13149:SF0">
    <property type="entry name" value="VACUOLAR PROTEIN-SORTING-ASSOCIATED PROTEIN 25"/>
    <property type="match status" value="1"/>
</dbReference>
<dbReference type="Gene3D" id="1.10.10.570">
    <property type="entry name" value="Winged helix' DNA-binding domain. Chain C. Domain 1"/>
    <property type="match status" value="1"/>
</dbReference>
<reference evidence="8 9" key="1">
    <citation type="submission" date="2016-08" db="EMBL/GenBank/DDBJ databases">
        <title>Genomes of anaerobic fungi encode conserved fungal cellulosomes for biomass hydrolysis.</title>
        <authorList>
            <consortium name="DOE Joint Genome Institute"/>
            <person name="Haitjema C.H."/>
            <person name="Gilmore S.P."/>
            <person name="Henske J.K."/>
            <person name="Solomon K.V."/>
            <person name="De Groot R."/>
            <person name="Kuo A."/>
            <person name="Mondo S.J."/>
            <person name="Salamov A.A."/>
            <person name="Labutti K."/>
            <person name="Zhao Z."/>
            <person name="Chiniquy J."/>
            <person name="Barry K."/>
            <person name="Brewer H.M."/>
            <person name="Purvine S.O."/>
            <person name="Wright A.T."/>
            <person name="Boxma B."/>
            <person name="Van Alen T."/>
            <person name="Hackstein J.H."/>
            <person name="Baker S.E."/>
            <person name="Grigoriev I.V."/>
            <person name="O'Malley M.A."/>
        </authorList>
    </citation>
    <scope>NUCLEOTIDE SEQUENCE [LARGE SCALE GENOMIC DNA]</scope>
    <source>
        <strain evidence="9">finn</strain>
    </source>
</reference>
<sequence>MSFQFPSIYDFPPFYTIQPNFTTREKQLQMWSNLALSYFRKMKITSLSVSESVGKLDLFTNKKIQRQLDEEKIRIVLDELVKRGNATWKDRIKDKCSILWRTYDEWANLIYKWIFDNGLTNSICTYYELLNGDMSNEDDFQGLDEDTLQKSLEILVKQKKAQIFSGSNSDEMGVKFFHT</sequence>
<keyword evidence="9" id="KW-1185">Reference proteome</keyword>
<dbReference type="FunFam" id="1.10.10.570:FF:000003">
    <property type="entry name" value="Vacuolar protein-sorting-associated protein 25"/>
    <property type="match status" value="1"/>
</dbReference>
<dbReference type="PANTHER" id="PTHR13149">
    <property type="entry name" value="VACUOLAR PROTEIN SORTING-ASSOCIATED PROTEIN VPS25"/>
    <property type="match status" value="1"/>
</dbReference>
<evidence type="ECO:0000313" key="8">
    <source>
        <dbReference type="EMBL" id="ORX51398.1"/>
    </source>
</evidence>
<dbReference type="InterPro" id="IPR008570">
    <property type="entry name" value="ESCRT-II_cplx_Vps25-sub"/>
</dbReference>
<dbReference type="InterPro" id="IPR014041">
    <property type="entry name" value="ESCRT-II_cplx_Vps25-sub_N"/>
</dbReference>
<dbReference type="InterPro" id="IPR036390">
    <property type="entry name" value="WH_DNA-bd_sf"/>
</dbReference>
<dbReference type="OrthoDB" id="245150at2759"/>
<dbReference type="Gene3D" id="1.10.10.10">
    <property type="entry name" value="Winged helix-like DNA-binding domain superfamily/Winged helix DNA-binding domain"/>
    <property type="match status" value="1"/>
</dbReference>
<evidence type="ECO:0000256" key="5">
    <source>
        <dbReference type="ARBA" id="ARBA00022490"/>
    </source>
</evidence>
<keyword evidence="4" id="KW-0813">Transport</keyword>
<evidence type="ECO:0000256" key="3">
    <source>
        <dbReference type="ARBA" id="ARBA00017934"/>
    </source>
</evidence>
<evidence type="ECO:0000256" key="7">
    <source>
        <dbReference type="ARBA" id="ARBA00030094"/>
    </source>
</evidence>
<dbReference type="STRING" id="1754191.A0A1Y1VBE9"/>
<dbReference type="SUPFAM" id="SSF46785">
    <property type="entry name" value="Winged helix' DNA-binding domain"/>
    <property type="match status" value="2"/>
</dbReference>
<dbReference type="GO" id="GO:0042803">
    <property type="term" value="F:protein homodimerization activity"/>
    <property type="evidence" value="ECO:0007669"/>
    <property type="project" value="TreeGrafter"/>
</dbReference>
<evidence type="ECO:0000256" key="1">
    <source>
        <dbReference type="ARBA" id="ARBA00004496"/>
    </source>
</evidence>
<dbReference type="InterPro" id="IPR036388">
    <property type="entry name" value="WH-like_DNA-bd_sf"/>
</dbReference>
<proteinExistence type="inferred from homology"/>
<dbReference type="Proteomes" id="UP000193719">
    <property type="component" value="Unassembled WGS sequence"/>
</dbReference>
<keyword evidence="6" id="KW-0653">Protein transport</keyword>
<dbReference type="Pfam" id="PF05871">
    <property type="entry name" value="ESCRT-II"/>
    <property type="match status" value="1"/>
</dbReference>
<comment type="subcellular location">
    <subcellularLocation>
        <location evidence="1">Cytoplasm</location>
    </subcellularLocation>
</comment>
<protein>
    <recommendedName>
        <fullName evidence="3">Vacuolar protein-sorting-associated protein 25</fullName>
    </recommendedName>
    <alternativeName>
        <fullName evidence="7">ESCRT-II complex subunit VPS25</fullName>
    </alternativeName>
</protein>
<evidence type="ECO:0000256" key="4">
    <source>
        <dbReference type="ARBA" id="ARBA00022448"/>
    </source>
</evidence>
<accession>A0A1Y1VBE9</accession>
<evidence type="ECO:0000256" key="2">
    <source>
        <dbReference type="ARBA" id="ARBA00009674"/>
    </source>
</evidence>
<dbReference type="AlphaFoldDB" id="A0A1Y1VBE9"/>
<name>A0A1Y1VBE9_9FUNG</name>
<organism evidence="8 9">
    <name type="scientific">Piromyces finnis</name>
    <dbReference type="NCBI Taxonomy" id="1754191"/>
    <lineage>
        <taxon>Eukaryota</taxon>
        <taxon>Fungi</taxon>
        <taxon>Fungi incertae sedis</taxon>
        <taxon>Chytridiomycota</taxon>
        <taxon>Chytridiomycota incertae sedis</taxon>
        <taxon>Neocallimastigomycetes</taxon>
        <taxon>Neocallimastigales</taxon>
        <taxon>Neocallimastigaceae</taxon>
        <taxon>Piromyces</taxon>
    </lineage>
</organism>
<dbReference type="GO" id="GO:0043328">
    <property type="term" value="P:protein transport to vacuole involved in ubiquitin-dependent protein catabolic process via the multivesicular body sorting pathway"/>
    <property type="evidence" value="ECO:0007669"/>
    <property type="project" value="TreeGrafter"/>
</dbReference>
<dbReference type="GO" id="GO:0016236">
    <property type="term" value="P:macroautophagy"/>
    <property type="evidence" value="ECO:0007669"/>
    <property type="project" value="UniProtKB-ARBA"/>
</dbReference>
<dbReference type="GO" id="GO:0005198">
    <property type="term" value="F:structural molecule activity"/>
    <property type="evidence" value="ECO:0007669"/>
    <property type="project" value="TreeGrafter"/>
</dbReference>
<dbReference type="EMBL" id="MCFH01000018">
    <property type="protein sequence ID" value="ORX51398.1"/>
    <property type="molecule type" value="Genomic_DNA"/>
</dbReference>
<dbReference type="FunFam" id="1.10.10.10:FF:000141">
    <property type="entry name" value="vacuolar protein-sorting-associated protein 25"/>
    <property type="match status" value="1"/>
</dbReference>
<evidence type="ECO:0000313" key="9">
    <source>
        <dbReference type="Proteomes" id="UP000193719"/>
    </source>
</evidence>
<gene>
    <name evidence="8" type="ORF">BCR36DRAFT_582948</name>
</gene>
<comment type="similarity">
    <text evidence="2">Belongs to the VPS25 family.</text>
</comment>
<dbReference type="GO" id="GO:0000814">
    <property type="term" value="C:ESCRT II complex"/>
    <property type="evidence" value="ECO:0007669"/>
    <property type="project" value="InterPro"/>
</dbReference>
<comment type="caution">
    <text evidence="8">The sequence shown here is derived from an EMBL/GenBank/DDBJ whole genome shotgun (WGS) entry which is preliminary data.</text>
</comment>
<keyword evidence="5" id="KW-0963">Cytoplasm</keyword>
<reference evidence="8 9" key="2">
    <citation type="submission" date="2016-08" db="EMBL/GenBank/DDBJ databases">
        <title>Pervasive Adenine N6-methylation of Active Genes in Fungi.</title>
        <authorList>
            <consortium name="DOE Joint Genome Institute"/>
            <person name="Mondo S.J."/>
            <person name="Dannebaum R.O."/>
            <person name="Kuo R.C."/>
            <person name="Labutti K."/>
            <person name="Haridas S."/>
            <person name="Kuo A."/>
            <person name="Salamov A."/>
            <person name="Ahrendt S.R."/>
            <person name="Lipzen A."/>
            <person name="Sullivan W."/>
            <person name="Andreopoulos W.B."/>
            <person name="Clum A."/>
            <person name="Lindquist E."/>
            <person name="Daum C."/>
            <person name="Ramamoorthy G.K."/>
            <person name="Gryganskyi A."/>
            <person name="Culley D."/>
            <person name="Magnuson J.K."/>
            <person name="James T.Y."/>
            <person name="O'Malley M.A."/>
            <person name="Stajich J.E."/>
            <person name="Spatafora J.W."/>
            <person name="Visel A."/>
            <person name="Grigoriev I.V."/>
        </authorList>
    </citation>
    <scope>NUCLEOTIDE SEQUENCE [LARGE SCALE GENOMIC DNA]</scope>
    <source>
        <strain evidence="9">finn</strain>
    </source>
</reference>